<protein>
    <submittedName>
        <fullName evidence="2">Antitermination protein NusG</fullName>
    </submittedName>
</protein>
<feature type="transmembrane region" description="Helical" evidence="1">
    <location>
        <begin position="49"/>
        <end position="68"/>
    </location>
</feature>
<evidence type="ECO:0000313" key="3">
    <source>
        <dbReference type="Proteomes" id="UP000886251"/>
    </source>
</evidence>
<gene>
    <name evidence="2" type="ORF">ENI96_04465</name>
</gene>
<keyword evidence="1" id="KW-0812">Transmembrane</keyword>
<keyword evidence="1" id="KW-0472">Membrane</keyword>
<evidence type="ECO:0000256" key="1">
    <source>
        <dbReference type="SAM" id="Phobius"/>
    </source>
</evidence>
<name>A0A831RLL5_9GAMM</name>
<proteinExistence type="predicted"/>
<dbReference type="Proteomes" id="UP000886251">
    <property type="component" value="Unassembled WGS sequence"/>
</dbReference>
<accession>A0A831RLL5</accession>
<keyword evidence="1" id="KW-1133">Transmembrane helix</keyword>
<dbReference type="AlphaFoldDB" id="A0A831RLL5"/>
<dbReference type="EMBL" id="DRKP01000052">
    <property type="protein sequence ID" value="HEB95668.1"/>
    <property type="molecule type" value="Genomic_DNA"/>
</dbReference>
<organism evidence="2 3">
    <name type="scientific">Sedimenticola thiotaurini</name>
    <dbReference type="NCBI Taxonomy" id="1543721"/>
    <lineage>
        <taxon>Bacteria</taxon>
        <taxon>Pseudomonadati</taxon>
        <taxon>Pseudomonadota</taxon>
        <taxon>Gammaproteobacteria</taxon>
        <taxon>Chromatiales</taxon>
        <taxon>Sedimenticolaceae</taxon>
        <taxon>Sedimenticola</taxon>
    </lineage>
</organism>
<sequence length="126" mass="13681">MFLKLLLMALVIAGAVLAVRMRQPGREPARPVAPAPAPSSGGRFSPVRIAAAAVVLLMILGTGLFLYLQWRDAHEIVVVRVVDSSSGRSVTYEAYQSDVEGRSFRTLDGRVVTLAEVERMELSGRD</sequence>
<evidence type="ECO:0000313" key="2">
    <source>
        <dbReference type="EMBL" id="HEB95668.1"/>
    </source>
</evidence>
<comment type="caution">
    <text evidence="2">The sequence shown here is derived from an EMBL/GenBank/DDBJ whole genome shotgun (WGS) entry which is preliminary data.</text>
</comment>
<reference evidence="2" key="1">
    <citation type="journal article" date="2020" name="mSystems">
        <title>Genome- and Community-Level Interaction Insights into Carbon Utilization and Element Cycling Functions of Hydrothermarchaeota in Hydrothermal Sediment.</title>
        <authorList>
            <person name="Zhou Z."/>
            <person name="Liu Y."/>
            <person name="Xu W."/>
            <person name="Pan J."/>
            <person name="Luo Z.H."/>
            <person name="Li M."/>
        </authorList>
    </citation>
    <scope>NUCLEOTIDE SEQUENCE [LARGE SCALE GENOMIC DNA]</scope>
    <source>
        <strain evidence="2">HyVt-443</strain>
    </source>
</reference>